<dbReference type="EMBL" id="JABANO010003878">
    <property type="protein sequence ID" value="KAF4756120.1"/>
    <property type="molecule type" value="Genomic_DNA"/>
</dbReference>
<name>A0A7J6UFT9_PEROL</name>
<feature type="signal peptide" evidence="1">
    <location>
        <begin position="1"/>
        <end position="19"/>
    </location>
</feature>
<keyword evidence="4" id="KW-1185">Reference proteome</keyword>
<evidence type="ECO:0000313" key="4">
    <source>
        <dbReference type="Proteomes" id="UP000553632"/>
    </source>
</evidence>
<feature type="chain" id="PRO_5036205874" evidence="1">
    <location>
        <begin position="20"/>
        <end position="231"/>
    </location>
</feature>
<evidence type="ECO:0000313" key="2">
    <source>
        <dbReference type="EMBL" id="KAF4718611.1"/>
    </source>
</evidence>
<feature type="non-terminal residue" evidence="3">
    <location>
        <position position="231"/>
    </location>
</feature>
<proteinExistence type="predicted"/>
<evidence type="ECO:0000256" key="1">
    <source>
        <dbReference type="SAM" id="SignalP"/>
    </source>
</evidence>
<reference evidence="4 5" key="1">
    <citation type="submission" date="2020-04" db="EMBL/GenBank/DDBJ databases">
        <title>Perkinsus olseni comparative genomics.</title>
        <authorList>
            <person name="Bogema D.R."/>
        </authorList>
    </citation>
    <scope>NUCLEOTIDE SEQUENCE [LARGE SCALE GENOMIC DNA]</scope>
    <source>
        <strain evidence="2">ATCC PRA-205</strain>
        <strain evidence="3 4">ATCC PRA-207</strain>
    </source>
</reference>
<gene>
    <name evidence="2" type="ORF">FOZ62_011616</name>
    <name evidence="3" type="ORF">FOZ63_012844</name>
</gene>
<evidence type="ECO:0000313" key="5">
    <source>
        <dbReference type="Proteomes" id="UP000574390"/>
    </source>
</evidence>
<dbReference type="AlphaFoldDB" id="A0A7J6UFT9"/>
<comment type="caution">
    <text evidence="3">The sequence shown here is derived from an EMBL/GenBank/DDBJ whole genome shotgun (WGS) entry which is preliminary data.</text>
</comment>
<dbReference type="Proteomes" id="UP000553632">
    <property type="component" value="Unassembled WGS sequence"/>
</dbReference>
<keyword evidence="1" id="KW-0732">Signal</keyword>
<protein>
    <submittedName>
        <fullName evidence="3">Uncharacterized protein</fullName>
    </submittedName>
</protein>
<organism evidence="3 4">
    <name type="scientific">Perkinsus olseni</name>
    <name type="common">Perkinsus atlanticus</name>
    <dbReference type="NCBI Taxonomy" id="32597"/>
    <lineage>
        <taxon>Eukaryota</taxon>
        <taxon>Sar</taxon>
        <taxon>Alveolata</taxon>
        <taxon>Perkinsozoa</taxon>
        <taxon>Perkinsea</taxon>
        <taxon>Perkinsida</taxon>
        <taxon>Perkinsidae</taxon>
        <taxon>Perkinsus</taxon>
    </lineage>
</organism>
<accession>A0A7J6UFT9</accession>
<dbReference type="Proteomes" id="UP000574390">
    <property type="component" value="Unassembled WGS sequence"/>
</dbReference>
<sequence>MIFSRLYAAALLTVPSTLALGTASQSEVNSLRGDIGRLSQRIDTLETVVGRLISVKEAANLGDVSNMDRGVPADGVCVLKRKKGSSEVHNTLSVYFDERLPNPIRYTTYSRISNEPKFISGIGYDADFTEFRVQNTNRRIDLKINDLERAHRHFRSLMPFDDLEGEVLQQLRSLMPITTKNSGKCEEVFTLLANNPPSDDYVKGAQWFDDFYLTSLRSLRTLKDSWGMQNY</sequence>
<evidence type="ECO:0000313" key="3">
    <source>
        <dbReference type="EMBL" id="KAF4756120.1"/>
    </source>
</evidence>
<dbReference type="EMBL" id="JABANM010023015">
    <property type="protein sequence ID" value="KAF4718611.1"/>
    <property type="molecule type" value="Genomic_DNA"/>
</dbReference>